<dbReference type="PROSITE" id="PS50879">
    <property type="entry name" value="RNASE_H_1"/>
    <property type="match status" value="1"/>
</dbReference>
<gene>
    <name evidence="2" type="ORF">L227DRAFT_512752</name>
</gene>
<dbReference type="Pfam" id="PF00075">
    <property type="entry name" value="RNase_H"/>
    <property type="match status" value="1"/>
</dbReference>
<keyword evidence="3" id="KW-1185">Reference proteome</keyword>
<dbReference type="AlphaFoldDB" id="A0A5C2RRF6"/>
<dbReference type="SUPFAM" id="SSF53098">
    <property type="entry name" value="Ribonuclease H-like"/>
    <property type="match status" value="1"/>
</dbReference>
<feature type="domain" description="RNase H type-1" evidence="1">
    <location>
        <begin position="1"/>
        <end position="65"/>
    </location>
</feature>
<protein>
    <recommendedName>
        <fullName evidence="1">RNase H type-1 domain-containing protein</fullName>
    </recommendedName>
</protein>
<accession>A0A5C2RRF6</accession>
<evidence type="ECO:0000313" key="3">
    <source>
        <dbReference type="Proteomes" id="UP000313359"/>
    </source>
</evidence>
<dbReference type="Gene3D" id="3.30.420.10">
    <property type="entry name" value="Ribonuclease H-like superfamily/Ribonuclease H"/>
    <property type="match status" value="1"/>
</dbReference>
<name>A0A5C2RRF6_9APHY</name>
<evidence type="ECO:0000259" key="1">
    <source>
        <dbReference type="PROSITE" id="PS50879"/>
    </source>
</evidence>
<organism evidence="2 3">
    <name type="scientific">Lentinus tigrinus ALCF2SS1-6</name>
    <dbReference type="NCBI Taxonomy" id="1328759"/>
    <lineage>
        <taxon>Eukaryota</taxon>
        <taxon>Fungi</taxon>
        <taxon>Dikarya</taxon>
        <taxon>Basidiomycota</taxon>
        <taxon>Agaricomycotina</taxon>
        <taxon>Agaricomycetes</taxon>
        <taxon>Polyporales</taxon>
        <taxon>Polyporaceae</taxon>
        <taxon>Lentinus</taxon>
    </lineage>
</organism>
<sequence>MNSITRWRRKHEDSGFVFQKNAHLTKAIIAAMQSRRAGTYLKWVKGHNGHPGNEMADELAGTGAAKLTADEVDICVPPQLRVSGCKLSTLTQRTAYRAIRIRKERALKPRKRTRVNTHKTLQGIRGAFGVSLGGTQLWRSLRSKNVSRECRQFMWMTLHDGYMVGDKWLRPKMSDELKARAPCERCGVTETMEHILFDCAAVGRDTVWKLAKKTWSLTGLPWKEPNWGTALGAACAVFESDDGARKTAAEALWTILMTESLYMIWKLRCERVIQNEKREFTMPEVVKRWYAALDRRLDLDRRSCAGYWGKCALKAGTIACIWEPVLQARGELPRNWVTDSGVLVGIERGR</sequence>
<dbReference type="STRING" id="1328759.A0A5C2RRF6"/>
<dbReference type="InterPro" id="IPR012337">
    <property type="entry name" value="RNaseH-like_sf"/>
</dbReference>
<dbReference type="GO" id="GO:0003676">
    <property type="term" value="F:nucleic acid binding"/>
    <property type="evidence" value="ECO:0007669"/>
    <property type="project" value="InterPro"/>
</dbReference>
<dbReference type="OrthoDB" id="2752996at2759"/>
<reference evidence="2" key="1">
    <citation type="journal article" date="2018" name="Genome Biol. Evol.">
        <title>Genomics and development of Lentinus tigrinus, a white-rot wood-decaying mushroom with dimorphic fruiting bodies.</title>
        <authorList>
            <person name="Wu B."/>
            <person name="Xu Z."/>
            <person name="Knudson A."/>
            <person name="Carlson A."/>
            <person name="Chen N."/>
            <person name="Kovaka S."/>
            <person name="LaButti K."/>
            <person name="Lipzen A."/>
            <person name="Pennachio C."/>
            <person name="Riley R."/>
            <person name="Schakwitz W."/>
            <person name="Umezawa K."/>
            <person name="Ohm R.A."/>
            <person name="Grigoriev I.V."/>
            <person name="Nagy L.G."/>
            <person name="Gibbons J."/>
            <person name="Hibbett D."/>
        </authorList>
    </citation>
    <scope>NUCLEOTIDE SEQUENCE [LARGE SCALE GENOMIC DNA]</scope>
    <source>
        <strain evidence="2">ALCF2SS1-6</strain>
    </source>
</reference>
<dbReference type="GO" id="GO:0004523">
    <property type="term" value="F:RNA-DNA hybrid ribonuclease activity"/>
    <property type="evidence" value="ECO:0007669"/>
    <property type="project" value="InterPro"/>
</dbReference>
<evidence type="ECO:0000313" key="2">
    <source>
        <dbReference type="EMBL" id="RPD53730.1"/>
    </source>
</evidence>
<dbReference type="Proteomes" id="UP000313359">
    <property type="component" value="Unassembled WGS sequence"/>
</dbReference>
<dbReference type="InterPro" id="IPR036397">
    <property type="entry name" value="RNaseH_sf"/>
</dbReference>
<dbReference type="EMBL" id="ML122316">
    <property type="protein sequence ID" value="RPD53730.1"/>
    <property type="molecule type" value="Genomic_DNA"/>
</dbReference>
<dbReference type="InterPro" id="IPR002156">
    <property type="entry name" value="RNaseH_domain"/>
</dbReference>
<proteinExistence type="predicted"/>